<evidence type="ECO:0000313" key="3">
    <source>
        <dbReference type="EMBL" id="KAF5792045.1"/>
    </source>
</evidence>
<dbReference type="Gramene" id="mRNA:HanXRQr2_Chr09g0401591">
    <property type="protein sequence ID" value="CDS:HanXRQr2_Chr09g0401591.1"/>
    <property type="gene ID" value="HanXRQr2_Chr09g0401591"/>
</dbReference>
<reference evidence="4" key="2">
    <citation type="submission" date="2017-02" db="EMBL/GenBank/DDBJ databases">
        <title>Sunflower complete genome.</title>
        <authorList>
            <person name="Langlade N."/>
            <person name="Munos S."/>
        </authorList>
    </citation>
    <scope>NUCLEOTIDE SEQUENCE [LARGE SCALE GENOMIC DNA]</scope>
    <source>
        <tissue evidence="4">Leaves</tissue>
    </source>
</reference>
<keyword evidence="5" id="KW-1185">Reference proteome</keyword>
<feature type="repeat" description="PPR" evidence="2">
    <location>
        <begin position="146"/>
        <end position="180"/>
    </location>
</feature>
<dbReference type="FunCoup" id="A0A251TXL1">
    <property type="interactions" value="1706"/>
</dbReference>
<evidence type="ECO:0000256" key="1">
    <source>
        <dbReference type="ARBA" id="ARBA00022737"/>
    </source>
</evidence>
<proteinExistence type="predicted"/>
<dbReference type="InterPro" id="IPR002885">
    <property type="entry name" value="PPR_rpt"/>
</dbReference>
<reference evidence="3" key="3">
    <citation type="submission" date="2020-06" db="EMBL/GenBank/DDBJ databases">
        <title>Helianthus annuus Genome sequencing and assembly Release 2.</title>
        <authorList>
            <person name="Gouzy J."/>
            <person name="Langlade N."/>
            <person name="Munos S."/>
        </authorList>
    </citation>
    <scope>NUCLEOTIDE SEQUENCE</scope>
    <source>
        <tissue evidence="3">Leaves</tissue>
    </source>
</reference>
<gene>
    <name evidence="4" type="ORF">HannXRQ_Chr09g0265241</name>
    <name evidence="3" type="ORF">HanXRQr2_Chr09g0401591</name>
</gene>
<dbReference type="Pfam" id="PF13041">
    <property type="entry name" value="PPR_2"/>
    <property type="match status" value="2"/>
</dbReference>
<dbReference type="FunFam" id="1.25.40.10:FF:001093">
    <property type="entry name" value="Pentatricopeptide repeat-containing protein At2g34400"/>
    <property type="match status" value="1"/>
</dbReference>
<keyword evidence="1" id="KW-0677">Repeat</keyword>
<dbReference type="InParanoid" id="A0A251TXL1"/>
<reference evidence="3 5" key="1">
    <citation type="journal article" date="2017" name="Nature">
        <title>The sunflower genome provides insights into oil metabolism, flowering and Asterid evolution.</title>
        <authorList>
            <person name="Badouin H."/>
            <person name="Gouzy J."/>
            <person name="Grassa C.J."/>
            <person name="Murat F."/>
            <person name="Staton S.E."/>
            <person name="Cottret L."/>
            <person name="Lelandais-Briere C."/>
            <person name="Owens G.L."/>
            <person name="Carrere S."/>
            <person name="Mayjonade B."/>
            <person name="Legrand L."/>
            <person name="Gill N."/>
            <person name="Kane N.C."/>
            <person name="Bowers J.E."/>
            <person name="Hubner S."/>
            <person name="Bellec A."/>
            <person name="Berard A."/>
            <person name="Berges H."/>
            <person name="Blanchet N."/>
            <person name="Boniface M.C."/>
            <person name="Brunel D."/>
            <person name="Catrice O."/>
            <person name="Chaidir N."/>
            <person name="Claudel C."/>
            <person name="Donnadieu C."/>
            <person name="Faraut T."/>
            <person name="Fievet G."/>
            <person name="Helmstetter N."/>
            <person name="King M."/>
            <person name="Knapp S.J."/>
            <person name="Lai Z."/>
            <person name="Le Paslier M.C."/>
            <person name="Lippi Y."/>
            <person name="Lorenzon L."/>
            <person name="Mandel J.R."/>
            <person name="Marage G."/>
            <person name="Marchand G."/>
            <person name="Marquand E."/>
            <person name="Bret-Mestries E."/>
            <person name="Morien E."/>
            <person name="Nambeesan S."/>
            <person name="Nguyen T."/>
            <person name="Pegot-Espagnet P."/>
            <person name="Pouilly N."/>
            <person name="Raftis F."/>
            <person name="Sallet E."/>
            <person name="Schiex T."/>
            <person name="Thomas J."/>
            <person name="Vandecasteele C."/>
            <person name="Vares D."/>
            <person name="Vear F."/>
            <person name="Vautrin S."/>
            <person name="Crespi M."/>
            <person name="Mangin B."/>
            <person name="Burke J.M."/>
            <person name="Salse J."/>
            <person name="Munos S."/>
            <person name="Vincourt P."/>
            <person name="Rieseberg L.H."/>
            <person name="Langlade N.B."/>
        </authorList>
    </citation>
    <scope>NUCLEOTIDE SEQUENCE [LARGE SCALE GENOMIC DNA]</scope>
    <source>
        <strain evidence="5">cv. SF193</strain>
        <tissue evidence="3">Leaves</tissue>
    </source>
</reference>
<dbReference type="InterPro" id="IPR011990">
    <property type="entry name" value="TPR-like_helical_dom_sf"/>
</dbReference>
<protein>
    <submittedName>
        <fullName evidence="4">Putative pentatricopeptide repeat (PPR) superfamily protein</fullName>
    </submittedName>
    <submittedName>
        <fullName evidence="3">Tetratricopeptide-like helical domain superfamily</fullName>
    </submittedName>
</protein>
<dbReference type="GO" id="GO:0009451">
    <property type="term" value="P:RNA modification"/>
    <property type="evidence" value="ECO:0007669"/>
    <property type="project" value="InterPro"/>
</dbReference>
<accession>A0A251TXL1</accession>
<dbReference type="OMA" id="IGSWDEA"/>
<dbReference type="FunFam" id="1.25.40.10:FF:000427">
    <property type="entry name" value="Pentatricopeptide repeat-containing protein chloroplastic"/>
    <property type="match status" value="1"/>
</dbReference>
<dbReference type="AlphaFoldDB" id="A0A251TXL1"/>
<dbReference type="InterPro" id="IPR046960">
    <property type="entry name" value="PPR_At4g14850-like_plant"/>
</dbReference>
<evidence type="ECO:0000313" key="4">
    <source>
        <dbReference type="EMBL" id="OTG15878.1"/>
    </source>
</evidence>
<dbReference type="InterPro" id="IPR046848">
    <property type="entry name" value="E_motif"/>
</dbReference>
<feature type="repeat" description="PPR" evidence="2">
    <location>
        <begin position="247"/>
        <end position="281"/>
    </location>
</feature>
<organism evidence="4 5">
    <name type="scientific">Helianthus annuus</name>
    <name type="common">Common sunflower</name>
    <dbReference type="NCBI Taxonomy" id="4232"/>
    <lineage>
        <taxon>Eukaryota</taxon>
        <taxon>Viridiplantae</taxon>
        <taxon>Streptophyta</taxon>
        <taxon>Embryophyta</taxon>
        <taxon>Tracheophyta</taxon>
        <taxon>Spermatophyta</taxon>
        <taxon>Magnoliopsida</taxon>
        <taxon>eudicotyledons</taxon>
        <taxon>Gunneridae</taxon>
        <taxon>Pentapetalae</taxon>
        <taxon>asterids</taxon>
        <taxon>campanulids</taxon>
        <taxon>Asterales</taxon>
        <taxon>Asteraceae</taxon>
        <taxon>Asteroideae</taxon>
        <taxon>Heliantheae alliance</taxon>
        <taxon>Heliantheae</taxon>
        <taxon>Helianthus</taxon>
    </lineage>
</organism>
<dbReference type="NCBIfam" id="TIGR00756">
    <property type="entry name" value="PPR"/>
    <property type="match status" value="3"/>
</dbReference>
<dbReference type="Proteomes" id="UP000215914">
    <property type="component" value="Chromosome 9"/>
</dbReference>
<dbReference type="EMBL" id="CM007898">
    <property type="protein sequence ID" value="OTG15878.1"/>
    <property type="molecule type" value="Genomic_DNA"/>
</dbReference>
<dbReference type="Pfam" id="PF01535">
    <property type="entry name" value="PPR"/>
    <property type="match status" value="1"/>
</dbReference>
<dbReference type="EMBL" id="MNCJ02000324">
    <property type="protein sequence ID" value="KAF5792045.1"/>
    <property type="molecule type" value="Genomic_DNA"/>
</dbReference>
<evidence type="ECO:0000256" key="2">
    <source>
        <dbReference type="PROSITE-ProRule" id="PRU00708"/>
    </source>
</evidence>
<dbReference type="PANTHER" id="PTHR47926:SF347">
    <property type="entry name" value="PENTATRICOPEPTIDE REPEAT-CONTAINING PROTEIN"/>
    <property type="match status" value="1"/>
</dbReference>
<name>A0A251TXL1_HELAN</name>
<dbReference type="Pfam" id="PF20431">
    <property type="entry name" value="E_motif"/>
    <property type="match status" value="1"/>
</dbReference>
<dbReference type="PANTHER" id="PTHR47926">
    <property type="entry name" value="PENTATRICOPEPTIDE REPEAT-CONTAINING PROTEIN"/>
    <property type="match status" value="1"/>
</dbReference>
<dbReference type="OrthoDB" id="1928982at2759"/>
<dbReference type="GO" id="GO:0003723">
    <property type="term" value="F:RNA binding"/>
    <property type="evidence" value="ECO:0007669"/>
    <property type="project" value="InterPro"/>
</dbReference>
<dbReference type="Gene3D" id="1.25.40.10">
    <property type="entry name" value="Tetratricopeptide repeat domain"/>
    <property type="match status" value="2"/>
</dbReference>
<sequence>MPKHTLTFQQSLMKPSRLCTSNHFGYLSYAKRLVNRHSENSKLSSLTNVTTLTYATIKGNNDKETILNFKRIHCSGIRSFELTYAAVFKACASFLALEEGRQIHVDCLKHGLDSDVYVRNTMIHFYGSCKKIIDARKVFDEMPYTSVVSWNTIISAYFRVSWFYESVECFMKMRDVGIEPDGTTFVVVLSVCAELGNLTFGKYVHAQMIEKGLGLNCRLGTALINMYGKCGALNMASLVFDKMVDCNVWTWSAMIQGLAQHGLARHAIALFEKMKDASIQPNHVTFLGVICACSHAGYVEDGYRFFEEMKNVYGIKPRLTHYGAMVDVLGRAGHLTEAYNFIVNMPIEPDPTVWRTLLSACSVHSASDFDGVGEKVQKKLLELEPRWSGNLVMVANKYAEVCKWEDAAQMRKSMRFKRLKKIAGESCIEVNGLTFRLLSGFDSQAPCVDIYLLLDGLCLNMKINNP</sequence>
<dbReference type="PROSITE" id="PS51375">
    <property type="entry name" value="PPR"/>
    <property type="match status" value="2"/>
</dbReference>
<evidence type="ECO:0000313" key="5">
    <source>
        <dbReference type="Proteomes" id="UP000215914"/>
    </source>
</evidence>